<dbReference type="eggNOG" id="ENOG5032V70">
    <property type="taxonomic scope" value="Bacteria"/>
</dbReference>
<dbReference type="NCBIfam" id="TIGR02898">
    <property type="entry name" value="spore_YhcN_YlaJ"/>
    <property type="match status" value="1"/>
</dbReference>
<accession>A0A024QE19</accession>
<dbReference type="GO" id="GO:0030435">
    <property type="term" value="P:sporulation resulting in formation of a cellular spore"/>
    <property type="evidence" value="ECO:0007669"/>
    <property type="project" value="InterPro"/>
</dbReference>
<feature type="signal peptide" evidence="2">
    <location>
        <begin position="1"/>
        <end position="22"/>
    </location>
</feature>
<feature type="compositionally biased region" description="Basic and acidic residues" evidence="1">
    <location>
        <begin position="50"/>
        <end position="77"/>
    </location>
</feature>
<reference evidence="3 4" key="1">
    <citation type="submission" date="2014-03" db="EMBL/GenBank/DDBJ databases">
        <authorList>
            <person name="Urmite Genomes U."/>
        </authorList>
    </citation>
    <scope>NUCLEOTIDE SEQUENCE [LARGE SCALE GENOMIC DNA]</scope>
    <source>
        <strain evidence="3 4">Vm-5</strain>
    </source>
</reference>
<dbReference type="Pfam" id="PF09580">
    <property type="entry name" value="Spore_YhcN_YlaJ"/>
    <property type="match status" value="1"/>
</dbReference>
<evidence type="ECO:0000313" key="4">
    <source>
        <dbReference type="Proteomes" id="UP000028875"/>
    </source>
</evidence>
<feature type="chain" id="PRO_5001536118" evidence="2">
    <location>
        <begin position="23"/>
        <end position="206"/>
    </location>
</feature>
<keyword evidence="4" id="KW-1185">Reference proteome</keyword>
<evidence type="ECO:0000313" key="3">
    <source>
        <dbReference type="EMBL" id="CDQ40754.1"/>
    </source>
</evidence>
<proteinExistence type="predicted"/>
<dbReference type="RefSeq" id="WP_021292169.1">
    <property type="nucleotide sequence ID" value="NZ_BNER01000006.1"/>
</dbReference>
<dbReference type="OrthoDB" id="1707228at2"/>
<keyword evidence="3" id="KW-0449">Lipoprotein</keyword>
<dbReference type="InterPro" id="IPR019076">
    <property type="entry name" value="Spore_lipoprot_YhcN/YlaJ-like"/>
</dbReference>
<feature type="compositionally biased region" description="Low complexity" evidence="1">
    <location>
        <begin position="116"/>
        <end position="138"/>
    </location>
</feature>
<dbReference type="PROSITE" id="PS51257">
    <property type="entry name" value="PROKAR_LIPOPROTEIN"/>
    <property type="match status" value="1"/>
</dbReference>
<dbReference type="EMBL" id="CCDP010000002">
    <property type="protein sequence ID" value="CDQ40754.1"/>
    <property type="molecule type" value="Genomic_DNA"/>
</dbReference>
<dbReference type="Proteomes" id="UP000028875">
    <property type="component" value="Unassembled WGS sequence"/>
</dbReference>
<evidence type="ECO:0000256" key="2">
    <source>
        <dbReference type="SAM" id="SignalP"/>
    </source>
</evidence>
<sequence precursor="true">MKIKLVSILAVLGIVLMGCANTDDNNNNPDNGAEENAEQTRYNNTGDGMAGDRDYEMRRTSERDQENNNADRYDVSKEAADKITNEIDEIDRAYVVTTDNNAYVAAGLDKNDANTENKNTADNTNTNNTNTNNADNGNEVTDAVKSKIKEIVQSVDKDIDNVYVSTNPDFLNLTQNYAEDVDNGEPVEGFFDQFGNMVERLFPQNR</sequence>
<keyword evidence="2" id="KW-0732">Signal</keyword>
<feature type="region of interest" description="Disordered" evidence="1">
    <location>
        <begin position="25"/>
        <end position="77"/>
    </location>
</feature>
<evidence type="ECO:0000256" key="1">
    <source>
        <dbReference type="SAM" id="MobiDB-lite"/>
    </source>
</evidence>
<protein>
    <submittedName>
        <fullName evidence="3">Lipoprotein YhcN</fullName>
    </submittedName>
</protein>
<comment type="caution">
    <text evidence="3">The sequence shown here is derived from an EMBL/GenBank/DDBJ whole genome shotgun (WGS) entry which is preliminary data.</text>
</comment>
<dbReference type="STRING" id="1462526.BN990_03082"/>
<dbReference type="InterPro" id="IPR014247">
    <property type="entry name" value="Spore_lipoprot_YhcN/YlaJ"/>
</dbReference>
<dbReference type="AlphaFoldDB" id="A0A024QE19"/>
<feature type="region of interest" description="Disordered" evidence="1">
    <location>
        <begin position="114"/>
        <end position="138"/>
    </location>
</feature>
<organism evidence="3 4">
    <name type="scientific">Virgibacillus massiliensis</name>
    <dbReference type="NCBI Taxonomy" id="1462526"/>
    <lineage>
        <taxon>Bacteria</taxon>
        <taxon>Bacillati</taxon>
        <taxon>Bacillota</taxon>
        <taxon>Bacilli</taxon>
        <taxon>Bacillales</taxon>
        <taxon>Bacillaceae</taxon>
        <taxon>Virgibacillus</taxon>
    </lineage>
</organism>
<name>A0A024QE19_9BACI</name>
<reference evidence="4" key="2">
    <citation type="submission" date="2014-05" db="EMBL/GenBank/DDBJ databases">
        <title>Draft genome sequence of Virgibacillus massiliensis Vm-5.</title>
        <authorList>
            <person name="Khelaifia S."/>
            <person name="Croce O."/>
            <person name="Lagier J.C."/>
            <person name="Raoult D."/>
        </authorList>
    </citation>
    <scope>NUCLEOTIDE SEQUENCE [LARGE SCALE GENOMIC DNA]</scope>
    <source>
        <strain evidence="4">Vm-5</strain>
    </source>
</reference>
<gene>
    <name evidence="3" type="primary">yhcN</name>
    <name evidence="3" type="ORF">BN990_03082</name>
</gene>